<dbReference type="GO" id="GO:0004527">
    <property type="term" value="F:exonuclease activity"/>
    <property type="evidence" value="ECO:0007669"/>
    <property type="project" value="UniProtKB-ARBA"/>
</dbReference>
<dbReference type="SUPFAM" id="SSF53098">
    <property type="entry name" value="Ribonuclease H-like"/>
    <property type="match status" value="1"/>
</dbReference>
<dbReference type="EC" id="2.7.7.7" evidence="2"/>
<sequence>MFLDVETTGLDPKLDEVIELAIAPFDYDIDGRIVNIGPELHQLNQPIGHIPSDISAMTGLTGVTVAGHRLDIDAIDAFVDCADIIIAHNAAFDRPFAERLSPVFASKAWGCTMCDVPWKDEGVEGRRLSDLLASFRYFFDAHRALDDCWAGIGLLTMTLPRSGVLVLNRLLETVRRPTWRIFAEGAPFEAKDALKGRGYKWNSNRVIGPRSWWKDIDAAVIEEERAYLCSKIYKRDVNLAMFEVTAFQRYSTRLC</sequence>
<keyword evidence="2" id="KW-0548">Nucleotidyltransferase</keyword>
<dbReference type="InterPro" id="IPR013520">
    <property type="entry name" value="Ribonucl_H"/>
</dbReference>
<protein>
    <submittedName>
        <fullName evidence="2">DNA polymerase III PolC-type</fullName>
        <ecNumber evidence="2">2.7.7.7</ecNumber>
    </submittedName>
</protein>
<dbReference type="CDD" id="cd06127">
    <property type="entry name" value="DEDDh"/>
    <property type="match status" value="1"/>
</dbReference>
<dbReference type="Gene3D" id="3.30.420.10">
    <property type="entry name" value="Ribonuclease H-like superfamily/Ribonuclease H"/>
    <property type="match status" value="1"/>
</dbReference>
<dbReference type="GO" id="GO:0003887">
    <property type="term" value="F:DNA-directed DNA polymerase activity"/>
    <property type="evidence" value="ECO:0007669"/>
    <property type="project" value="UniProtKB-EC"/>
</dbReference>
<proteinExistence type="predicted"/>
<dbReference type="EMBL" id="LR743504">
    <property type="protein sequence ID" value="CAA2100574.1"/>
    <property type="molecule type" value="Genomic_DNA"/>
</dbReference>
<keyword evidence="2" id="KW-0808">Transferase</keyword>
<dbReference type="InterPro" id="IPR036397">
    <property type="entry name" value="RNaseH_sf"/>
</dbReference>
<evidence type="ECO:0000313" key="2">
    <source>
        <dbReference type="EMBL" id="CAA2100574.1"/>
    </source>
</evidence>
<name>A0A679J2S5_9HYPH</name>
<dbReference type="GO" id="GO:0003676">
    <property type="term" value="F:nucleic acid binding"/>
    <property type="evidence" value="ECO:0007669"/>
    <property type="project" value="InterPro"/>
</dbReference>
<organism evidence="2">
    <name type="scientific">Methylobacterium bullatum</name>
    <dbReference type="NCBI Taxonomy" id="570505"/>
    <lineage>
        <taxon>Bacteria</taxon>
        <taxon>Pseudomonadati</taxon>
        <taxon>Pseudomonadota</taxon>
        <taxon>Alphaproteobacteria</taxon>
        <taxon>Hyphomicrobiales</taxon>
        <taxon>Methylobacteriaceae</taxon>
        <taxon>Methylobacterium</taxon>
    </lineage>
</organism>
<evidence type="ECO:0000259" key="1">
    <source>
        <dbReference type="SMART" id="SM00479"/>
    </source>
</evidence>
<gene>
    <name evidence="2" type="primary">polC</name>
    <name evidence="2" type="ORF">MBUL_00740</name>
</gene>
<dbReference type="SMART" id="SM00479">
    <property type="entry name" value="EXOIII"/>
    <property type="match status" value="1"/>
</dbReference>
<dbReference type="NCBIfam" id="NF006615">
    <property type="entry name" value="PRK09182.1"/>
    <property type="match status" value="1"/>
</dbReference>
<dbReference type="InterPro" id="IPR012337">
    <property type="entry name" value="RNaseH-like_sf"/>
</dbReference>
<accession>A0A679J2S5</accession>
<dbReference type="Pfam" id="PF00929">
    <property type="entry name" value="RNase_T"/>
    <property type="match status" value="1"/>
</dbReference>
<dbReference type="AlphaFoldDB" id="A0A679J2S5"/>
<feature type="domain" description="Exonuclease" evidence="1">
    <location>
        <begin position="1"/>
        <end position="164"/>
    </location>
</feature>
<reference evidence="2" key="1">
    <citation type="submission" date="2019-12" db="EMBL/GenBank/DDBJ databases">
        <authorList>
            <person name="Cremers G."/>
        </authorList>
    </citation>
    <scope>NUCLEOTIDE SEQUENCE</scope>
    <source>
        <strain evidence="2">Mbul1</strain>
    </source>
</reference>